<dbReference type="Pfam" id="PF01435">
    <property type="entry name" value="Peptidase_M48"/>
    <property type="match status" value="1"/>
</dbReference>
<dbReference type="GO" id="GO:0004222">
    <property type="term" value="F:metalloendopeptidase activity"/>
    <property type="evidence" value="ECO:0007669"/>
    <property type="project" value="InterPro"/>
</dbReference>
<dbReference type="InterPro" id="IPR001915">
    <property type="entry name" value="Peptidase_M48"/>
</dbReference>
<feature type="transmembrane region" description="Helical" evidence="12">
    <location>
        <begin position="63"/>
        <end position="83"/>
    </location>
</feature>
<evidence type="ECO:0000313" key="15">
    <source>
        <dbReference type="Proteomes" id="UP000554766"/>
    </source>
</evidence>
<evidence type="ECO:0000256" key="9">
    <source>
        <dbReference type="ARBA" id="ARBA00023049"/>
    </source>
</evidence>
<dbReference type="AlphaFoldDB" id="A0A7L4P9G3"/>
<comment type="similarity">
    <text evidence="11">Belongs to the peptidase M48 family.</text>
</comment>
<feature type="transmembrane region" description="Helical" evidence="12">
    <location>
        <begin position="37"/>
        <end position="57"/>
    </location>
</feature>
<protein>
    <submittedName>
        <fullName evidence="14">M48 family metalloprotease</fullName>
    </submittedName>
</protein>
<keyword evidence="6 11" id="KW-0378">Hydrolase</keyword>
<feature type="domain" description="Peptidase M48" evidence="13">
    <location>
        <begin position="133"/>
        <end position="292"/>
    </location>
</feature>
<dbReference type="GO" id="GO:0006508">
    <property type="term" value="P:proteolysis"/>
    <property type="evidence" value="ECO:0007669"/>
    <property type="project" value="UniProtKB-KW"/>
</dbReference>
<keyword evidence="3 11" id="KW-0645">Protease</keyword>
<dbReference type="InterPro" id="IPR050083">
    <property type="entry name" value="HtpX_protease"/>
</dbReference>
<evidence type="ECO:0000256" key="3">
    <source>
        <dbReference type="ARBA" id="ARBA00022670"/>
    </source>
</evidence>
<evidence type="ECO:0000256" key="10">
    <source>
        <dbReference type="ARBA" id="ARBA00023136"/>
    </source>
</evidence>
<dbReference type="GO" id="GO:0005886">
    <property type="term" value="C:plasma membrane"/>
    <property type="evidence" value="ECO:0007669"/>
    <property type="project" value="UniProtKB-SubCell"/>
</dbReference>
<evidence type="ECO:0000256" key="8">
    <source>
        <dbReference type="ARBA" id="ARBA00022989"/>
    </source>
</evidence>
<comment type="caution">
    <text evidence="14">The sequence shown here is derived from an EMBL/GenBank/DDBJ whole genome shotgun (WGS) entry which is preliminary data.</text>
</comment>
<comment type="subcellular location">
    <subcellularLocation>
        <location evidence="1">Cell membrane</location>
        <topology evidence="1">Multi-pass membrane protein</topology>
    </subcellularLocation>
</comment>
<keyword evidence="10 12" id="KW-0472">Membrane</keyword>
<dbReference type="GeneID" id="5056375"/>
<evidence type="ECO:0000256" key="4">
    <source>
        <dbReference type="ARBA" id="ARBA00022692"/>
    </source>
</evidence>
<dbReference type="CDD" id="cd07326">
    <property type="entry name" value="M56_BlaR1_MecR1_like"/>
    <property type="match status" value="1"/>
</dbReference>
<organism evidence="14 15">
    <name type="scientific">Pyrobaculum arsenaticum</name>
    <dbReference type="NCBI Taxonomy" id="121277"/>
    <lineage>
        <taxon>Archaea</taxon>
        <taxon>Thermoproteota</taxon>
        <taxon>Thermoprotei</taxon>
        <taxon>Thermoproteales</taxon>
        <taxon>Thermoproteaceae</taxon>
        <taxon>Pyrobaculum</taxon>
    </lineage>
</organism>
<dbReference type="EMBL" id="JAAVJF010000002">
    <property type="protein sequence ID" value="NYR15097.1"/>
    <property type="molecule type" value="Genomic_DNA"/>
</dbReference>
<dbReference type="PANTHER" id="PTHR43221:SF1">
    <property type="entry name" value="PROTEASE HTPX"/>
    <property type="match status" value="1"/>
</dbReference>
<proteinExistence type="inferred from homology"/>
<feature type="transmembrane region" description="Helical" evidence="12">
    <location>
        <begin position="213"/>
        <end position="233"/>
    </location>
</feature>
<evidence type="ECO:0000256" key="6">
    <source>
        <dbReference type="ARBA" id="ARBA00022801"/>
    </source>
</evidence>
<accession>A0A7L4P9G3</accession>
<dbReference type="RefSeq" id="WP_011901085.1">
    <property type="nucleotide sequence ID" value="NZ_JAAVJF010000002.1"/>
</dbReference>
<reference evidence="14 15" key="1">
    <citation type="journal article" date="2020" name="Nat. Commun.">
        <title>The structures of two archaeal type IV pili illuminate evolutionary relationships.</title>
        <authorList>
            <person name="Wang F."/>
            <person name="Baquero D.P."/>
            <person name="Su Z."/>
            <person name="Beltran L.C."/>
            <person name="Prangishvili D."/>
            <person name="Krupovic M."/>
            <person name="Egelman E.H."/>
        </authorList>
    </citation>
    <scope>NUCLEOTIDE SEQUENCE [LARGE SCALE GENOMIC DNA]</scope>
    <source>
        <strain evidence="14 15">2GA</strain>
    </source>
</reference>
<keyword evidence="9 11" id="KW-0482">Metalloprotease</keyword>
<gene>
    <name evidence="14" type="ORF">HC235_03865</name>
</gene>
<evidence type="ECO:0000259" key="13">
    <source>
        <dbReference type="Pfam" id="PF01435"/>
    </source>
</evidence>
<keyword evidence="4 12" id="KW-0812">Transmembrane</keyword>
<evidence type="ECO:0000256" key="1">
    <source>
        <dbReference type="ARBA" id="ARBA00004651"/>
    </source>
</evidence>
<dbReference type="Proteomes" id="UP000554766">
    <property type="component" value="Unassembled WGS sequence"/>
</dbReference>
<dbReference type="OMA" id="GHIKYRH"/>
<dbReference type="Gene3D" id="3.30.2010.10">
    <property type="entry name" value="Metalloproteases ('zincins'), catalytic domain"/>
    <property type="match status" value="1"/>
</dbReference>
<keyword evidence="15" id="KW-1185">Reference proteome</keyword>
<comment type="cofactor">
    <cofactor evidence="11">
        <name>Zn(2+)</name>
        <dbReference type="ChEBI" id="CHEBI:29105"/>
    </cofactor>
    <text evidence="11">Binds 1 zinc ion per subunit.</text>
</comment>
<evidence type="ECO:0000256" key="7">
    <source>
        <dbReference type="ARBA" id="ARBA00022833"/>
    </source>
</evidence>
<keyword evidence="5" id="KW-0479">Metal-binding</keyword>
<sequence length="295" mass="33705">MNALEVIEFLKQYKRESYKAALVGAYRNGRYVDPPPLKTSLSLLLLPLGFSAVPILLVKDVVAQWLLGIAIITGSYLAMYFYLRRNCFVPDVVKVVRTNYGDLDFLKRHKLQILENPEVLPSDYEYYYAPVNVCVAWDKKANAFTLDGPRGPVIYFTSGIFARLTPEELQAVLEHERGHIKYRHTYKLLLFLLAEYTMRLPLVHLVYAKISMVLLAIHLMGVALVYTALLQAFEFEADKYAAARHRESLVSALVKLDWNGIVESLLNPLAARMTLLTRTHPLTIDRIRKLHAIPK</sequence>
<evidence type="ECO:0000256" key="12">
    <source>
        <dbReference type="SAM" id="Phobius"/>
    </source>
</evidence>
<evidence type="ECO:0000256" key="5">
    <source>
        <dbReference type="ARBA" id="ARBA00022723"/>
    </source>
</evidence>
<keyword evidence="2" id="KW-1003">Cell membrane</keyword>
<evidence type="ECO:0000256" key="11">
    <source>
        <dbReference type="RuleBase" id="RU003983"/>
    </source>
</evidence>
<name>A0A7L4P9G3_9CREN</name>
<keyword evidence="8 12" id="KW-1133">Transmembrane helix</keyword>
<dbReference type="GO" id="GO:0046872">
    <property type="term" value="F:metal ion binding"/>
    <property type="evidence" value="ECO:0007669"/>
    <property type="project" value="UniProtKB-KW"/>
</dbReference>
<evidence type="ECO:0000313" key="14">
    <source>
        <dbReference type="EMBL" id="NYR15097.1"/>
    </source>
</evidence>
<dbReference type="PANTHER" id="PTHR43221">
    <property type="entry name" value="PROTEASE HTPX"/>
    <property type="match status" value="1"/>
</dbReference>
<evidence type="ECO:0000256" key="2">
    <source>
        <dbReference type="ARBA" id="ARBA00022475"/>
    </source>
</evidence>
<keyword evidence="7 11" id="KW-0862">Zinc</keyword>